<dbReference type="GO" id="GO:0005743">
    <property type="term" value="C:mitochondrial inner membrane"/>
    <property type="evidence" value="ECO:0007669"/>
    <property type="project" value="UniProtKB-SubCell"/>
</dbReference>
<dbReference type="AlphaFoldDB" id="A0A673BJQ6"/>
<comment type="similarity">
    <text evidence="2">Belongs to the eukaryotic ATPase subunit F6 family.</text>
</comment>
<keyword evidence="4" id="KW-0138">CF(0)</keyword>
<name>A0A673BJQ6_9TELE</name>
<evidence type="ECO:0000256" key="13">
    <source>
        <dbReference type="ARBA" id="ARBA00073749"/>
    </source>
</evidence>
<evidence type="ECO:0000256" key="12">
    <source>
        <dbReference type="ARBA" id="ARBA00064647"/>
    </source>
</evidence>
<dbReference type="InterPro" id="IPR008387">
    <property type="entry name" value="ATP_synth_f6_mt"/>
</dbReference>
<proteinExistence type="inferred from homology"/>
<dbReference type="SUPFAM" id="SSF111357">
    <property type="entry name" value="Mitochondrial ATP synthase coupling factor 6"/>
    <property type="match status" value="1"/>
</dbReference>
<evidence type="ECO:0000256" key="6">
    <source>
        <dbReference type="ARBA" id="ARBA00022792"/>
    </source>
</evidence>
<evidence type="ECO:0000256" key="5">
    <source>
        <dbReference type="ARBA" id="ARBA00022781"/>
    </source>
</evidence>
<reference evidence="16" key="2">
    <citation type="submission" date="2025-08" db="UniProtKB">
        <authorList>
            <consortium name="Ensembl"/>
        </authorList>
    </citation>
    <scope>IDENTIFICATION</scope>
</reference>
<feature type="compositionally biased region" description="Polar residues" evidence="15">
    <location>
        <begin position="140"/>
        <end position="153"/>
    </location>
</feature>
<keyword evidence="14" id="KW-0175">Coiled coil</keyword>
<keyword evidence="9" id="KW-0472">Membrane</keyword>
<dbReference type="GeneID" id="115433813"/>
<feature type="region of interest" description="Disordered" evidence="15">
    <location>
        <begin position="67"/>
        <end position="101"/>
    </location>
</feature>
<reference evidence="16" key="3">
    <citation type="submission" date="2025-09" db="UniProtKB">
        <authorList>
            <consortium name="Ensembl"/>
        </authorList>
    </citation>
    <scope>IDENTIFICATION</scope>
</reference>
<dbReference type="GO" id="GO:0015078">
    <property type="term" value="F:proton transmembrane transporter activity"/>
    <property type="evidence" value="ECO:0007669"/>
    <property type="project" value="InterPro"/>
</dbReference>
<evidence type="ECO:0000256" key="9">
    <source>
        <dbReference type="ARBA" id="ARBA00023136"/>
    </source>
</evidence>
<keyword evidence="7" id="KW-0406">Ion transport</keyword>
<evidence type="ECO:0000256" key="3">
    <source>
        <dbReference type="ARBA" id="ARBA00022448"/>
    </source>
</evidence>
<dbReference type="FunFam" id="1.10.246.110:FF:000001">
    <property type="entry name" value="ATP synthase-coupling factor 6, mitochondrial"/>
    <property type="match status" value="1"/>
</dbReference>
<dbReference type="GO" id="GO:0045259">
    <property type="term" value="C:proton-transporting ATP synthase complex"/>
    <property type="evidence" value="ECO:0007669"/>
    <property type="project" value="UniProtKB-KW"/>
</dbReference>
<evidence type="ECO:0000256" key="10">
    <source>
        <dbReference type="ARBA" id="ARBA00029863"/>
    </source>
</evidence>
<keyword evidence="3" id="KW-0813">Transport</keyword>
<keyword evidence="17" id="KW-1185">Reference proteome</keyword>
<dbReference type="Gene3D" id="1.10.246.110">
    <property type="entry name" value="Mitochondrial ATP synthase-coupling factor 6"/>
    <property type="match status" value="1"/>
</dbReference>
<evidence type="ECO:0000256" key="14">
    <source>
        <dbReference type="SAM" id="Coils"/>
    </source>
</evidence>
<organism evidence="16 17">
    <name type="scientific">Sphaeramia orbicularis</name>
    <name type="common">orbiculate cardinalfish</name>
    <dbReference type="NCBI Taxonomy" id="375764"/>
    <lineage>
        <taxon>Eukaryota</taxon>
        <taxon>Metazoa</taxon>
        <taxon>Chordata</taxon>
        <taxon>Craniata</taxon>
        <taxon>Vertebrata</taxon>
        <taxon>Euteleostomi</taxon>
        <taxon>Actinopterygii</taxon>
        <taxon>Neopterygii</taxon>
        <taxon>Teleostei</taxon>
        <taxon>Neoteleostei</taxon>
        <taxon>Acanthomorphata</taxon>
        <taxon>Gobiaria</taxon>
        <taxon>Kurtiformes</taxon>
        <taxon>Apogonoidei</taxon>
        <taxon>Apogonidae</taxon>
        <taxon>Apogoninae</taxon>
        <taxon>Sphaeramia</taxon>
    </lineage>
</organism>
<keyword evidence="8" id="KW-0496">Mitochondrion</keyword>
<feature type="coiled-coil region" evidence="14">
    <location>
        <begin position="653"/>
        <end position="680"/>
    </location>
</feature>
<evidence type="ECO:0000256" key="4">
    <source>
        <dbReference type="ARBA" id="ARBA00022547"/>
    </source>
</evidence>
<evidence type="ECO:0000256" key="11">
    <source>
        <dbReference type="ARBA" id="ARBA00059339"/>
    </source>
</evidence>
<dbReference type="InParanoid" id="A0A673BJQ6"/>
<evidence type="ECO:0000313" key="16">
    <source>
        <dbReference type="Ensembl" id="ENSSORP00005042851.1"/>
    </source>
</evidence>
<evidence type="ECO:0000313" key="17">
    <source>
        <dbReference type="Proteomes" id="UP000472271"/>
    </source>
</evidence>
<feature type="region of interest" description="Disordered" evidence="15">
    <location>
        <begin position="630"/>
        <end position="652"/>
    </location>
</feature>
<comment type="subunit">
    <text evidence="12">Component of the ATP synthase complex composed at least of ATP5F1A/subunit alpha, ATP5F1B/subunit beta, ATP5MC1/subunit c (homooctomer), MT-ATP6/subunit a, MT-ATP8/subunit 8, ATP5ME/subunit e, ATP5MF/subunit f, ATP5MG/subunit g, ATP5MK/subunit k, ATP5MJ/subunit j, ATP5F1C/subunit gamma, ATP5F1D/subunit delta, ATP5F1E/subunit epsilon, ATP5PF/subunit F6, ATP5PB/subunit b, ATP5PD/subunit d, ATP5PO/subunit OSCP. ATP synthase complex consists of a soluble F(1) head domain (subunits alpha(3) and beta(3)) - the catalytic core - and a membrane F(0) domain - the membrane proton channel (subunits c, a, 8, e, f, g, k and j). These two domains are linked by a central stalk (subunits gamma, delta, and epsilon) rotating inside the F1 region and a stationary peripheral stalk (subunits F6, b, d, and OSCP).</text>
</comment>
<feature type="region of interest" description="Disordered" evidence="15">
    <location>
        <begin position="126"/>
        <end position="161"/>
    </location>
</feature>
<dbReference type="GO" id="GO:0015986">
    <property type="term" value="P:proton motive force-driven ATP synthesis"/>
    <property type="evidence" value="ECO:0007669"/>
    <property type="project" value="InterPro"/>
</dbReference>
<feature type="compositionally biased region" description="Basic residues" evidence="15">
    <location>
        <begin position="40"/>
        <end position="50"/>
    </location>
</feature>
<feature type="compositionally biased region" description="Basic and acidic residues" evidence="15">
    <location>
        <begin position="635"/>
        <end position="647"/>
    </location>
</feature>
<feature type="compositionally biased region" description="Low complexity" evidence="15">
    <location>
        <begin position="84"/>
        <end position="100"/>
    </location>
</feature>
<feature type="region of interest" description="Disordered" evidence="15">
    <location>
        <begin position="32"/>
        <end position="53"/>
    </location>
</feature>
<keyword evidence="5" id="KW-0375">Hydrogen ion transport</keyword>
<dbReference type="Ensembl" id="ENSSORT00005043941.1">
    <property type="protein sequence ID" value="ENSSORP00005042851.1"/>
    <property type="gene ID" value="ENSSORG00005019838.1"/>
</dbReference>
<comment type="subcellular location">
    <subcellularLocation>
        <location evidence="1">Mitochondrion inner membrane</location>
    </subcellularLocation>
</comment>
<evidence type="ECO:0000256" key="15">
    <source>
        <dbReference type="SAM" id="MobiDB-lite"/>
    </source>
</evidence>
<evidence type="ECO:0000256" key="7">
    <source>
        <dbReference type="ARBA" id="ARBA00023065"/>
    </source>
</evidence>
<evidence type="ECO:0000256" key="2">
    <source>
        <dbReference type="ARBA" id="ARBA00007346"/>
    </source>
</evidence>
<comment type="function">
    <text evidence="11">Subunit F6, of the mitochondrial membrane ATP synthase complex (F(1)F(0) ATP synthase or Complex V) that produces ATP from ADP in the presence of a proton gradient across the membrane which is generated by electron transport complexes of the respiratory chain. ATP synthase complex consist of a soluble F(1) head domain - the catalytic core - and a membrane F(1) domain - the membrane proton channel. These two domains are linked by a central stalk rotating inside the F(1) region and a stationary peripheral stalk. During catalysis, ATP synthesis in the catalytic domain of F(1) is coupled via a rotary mechanism of the central stalk subunits to proton translocation. In vivo, can only synthesize ATP although its ATP hydrolase activity can be activated artificially in vitro. Part of the complex F(0) domain. Part of the complex F(0) domain and the peripheric stalk, which acts as a stator to hold the catalytic alpha(3)beta(3) subcomplex and subunit a/ATP6 static relative to the rotary elements.</text>
</comment>
<evidence type="ECO:0000256" key="8">
    <source>
        <dbReference type="ARBA" id="ARBA00023128"/>
    </source>
</evidence>
<gene>
    <name evidence="16" type="primary">LOC115433813</name>
</gene>
<evidence type="ECO:0000256" key="1">
    <source>
        <dbReference type="ARBA" id="ARBA00004273"/>
    </source>
</evidence>
<dbReference type="Proteomes" id="UP000472271">
    <property type="component" value="Chromosome 15"/>
</dbReference>
<sequence>MAAVLVRRGTRLCCFHRELCRVVWRPQAALFSSNQSDRKQPRRTHIRKAKPQPAVDVSTLLEQIFSHRRPGTAPHASKSRTVQSSSISTKPPSTSSLKVSASNVPPLLKTEPAISAFPATSSLKQADGVVSPEHPPPQPKSTSQANLETSQDPLASLESEAPAVETVETKAGTEALDVSVPSKPGYTIDQTLETSSFHASTVEPVIKATVESQVDASPATVETITIEDPVEPAEDATVQSKSIQFPDTSQDPFASLESEALAVETVETEAGAETLDVLVLSKPAYTIDQTIEMSSIHASTLEPVIRIPLESQVDSSPATEETVFTASTAEDPVNPTEDAIVQSKSLHFPDISQDPLASLDSEVPVVETIETKADAEILDVPVLSTPGHTIDQTLEASSFCASAVDPVIKATLESQVDASPALVESIVTAAPVVQDPVDSTEDAIVHSKSFDSEVLGDLNPSKELPTIETTIESETEGAIGMTVEAEVVEAEAVVQVVQTNSTDSVQVEVLDVTKEESVMETTDSLAETRTSSLETEVAVVEGPAEPTTKPVSATAAENSRNAHESAAVPFKNESVVETSLGNVTVEEGVSETEGISIESVMMESLKIEELLQTQYVLVEEDEKQFQCMLDQTESETEHQTKNEKSPEPESENLTEVLSKWESLTEDLQDLEGETRMLEKQFLYNDPVRLSRVETGTMSDPPVEDILKMDEEVAEAESMTLESLILAEVKAEVGRLETEELRETCTALEKEEEVVPKEETGVKTAATDADLALESLLDASDTLKADASHILEAVIFSEQGPVVGQKLGPREEAIIQEVEKESQGEEYRVLDGITNEVAEIDVLLPTLESTYLSKTIDCLEKAPDVLAKEEKMEVEDAAALEGMIGALEVDSLSEADVEALPEALQSDVLMEELLCFASGSVAKDPVSRIAATGLASVDKEATVTDGVPDPPALGEIVPELEEVKEEAMQTEALEVLKDLDPVQRLFLEKIKEYNTHSREAVVKEPDYERRLSEETAKLQRLYGGGDLNSFPQFTFTEPKMDQDTK</sequence>
<dbReference type="Pfam" id="PF05511">
    <property type="entry name" value="ATP-synt_F6"/>
    <property type="match status" value="1"/>
</dbReference>
<reference evidence="16" key="1">
    <citation type="submission" date="2019-06" db="EMBL/GenBank/DDBJ databases">
        <authorList>
            <consortium name="Wellcome Sanger Institute Data Sharing"/>
        </authorList>
    </citation>
    <scope>NUCLEOTIDE SEQUENCE [LARGE SCALE GENOMIC DNA]</scope>
</reference>
<dbReference type="PANTHER" id="PTHR12441">
    <property type="entry name" value="ATP SYNTHASE COUPLING FACTOR 6, MITOCHONDRIAL"/>
    <property type="match status" value="1"/>
</dbReference>
<accession>A0A673BJQ6</accession>
<dbReference type="PANTHER" id="PTHR12441:SF14">
    <property type="entry name" value="ATP SYNTHASE-COUPLING FACTOR 6, MITOCHONDRIAL"/>
    <property type="match status" value="1"/>
</dbReference>
<keyword evidence="6" id="KW-0999">Mitochondrion inner membrane</keyword>
<dbReference type="OrthoDB" id="8902296at2759"/>
<dbReference type="InterPro" id="IPR036204">
    <property type="entry name" value="ATP_synth_f6_sf_mt"/>
</dbReference>
<protein>
    <recommendedName>
        <fullName evidence="13">ATP synthase peripheral stalk subunit F6, mitochondrial</fullName>
    </recommendedName>
    <alternativeName>
        <fullName evidence="10">ATP synthase peripheral stalk subunit F6</fullName>
    </alternativeName>
</protein>
<dbReference type="RefSeq" id="XP_030011203.1">
    <property type="nucleotide sequence ID" value="XM_030155343.1"/>
</dbReference>